<feature type="transmembrane region" description="Helical" evidence="1">
    <location>
        <begin position="124"/>
        <end position="149"/>
    </location>
</feature>
<dbReference type="AlphaFoldDB" id="A0A4Y9RNX1"/>
<dbReference type="EMBL" id="SPVF01000275">
    <property type="protein sequence ID" value="TFW10633.1"/>
    <property type="molecule type" value="Genomic_DNA"/>
</dbReference>
<gene>
    <name evidence="2" type="ORF">E4L96_23275</name>
</gene>
<evidence type="ECO:0000313" key="3">
    <source>
        <dbReference type="Proteomes" id="UP000298438"/>
    </source>
</evidence>
<dbReference type="OrthoDB" id="128948at2"/>
<name>A0A4Y9RNX1_9BURK</name>
<reference evidence="2 3" key="1">
    <citation type="submission" date="2019-03" db="EMBL/GenBank/DDBJ databases">
        <title>Draft Genome Sequence of Massilia arenosa sp. nov., a Novel Massilia Species Isolated from a Sandy-loam Maize Soil.</title>
        <authorList>
            <person name="Raths R."/>
            <person name="Peta V."/>
            <person name="Bucking H."/>
        </authorList>
    </citation>
    <scope>NUCLEOTIDE SEQUENCE [LARGE SCALE GENOMIC DNA]</scope>
    <source>
        <strain evidence="2 3">MC02</strain>
    </source>
</reference>
<proteinExistence type="predicted"/>
<dbReference type="Proteomes" id="UP000298438">
    <property type="component" value="Unassembled WGS sequence"/>
</dbReference>
<feature type="transmembrane region" description="Helical" evidence="1">
    <location>
        <begin position="14"/>
        <end position="35"/>
    </location>
</feature>
<evidence type="ECO:0000256" key="1">
    <source>
        <dbReference type="SAM" id="Phobius"/>
    </source>
</evidence>
<keyword evidence="1" id="KW-0812">Transmembrane</keyword>
<sequence>MSVHPLLHLLRKDWHLVGVPVMAYAIAGAAAVILLGLQNQAAFYAGTVLLITVLVTLGVHPATATVVSERKDQTIAFTMSLPISAADYLRSKLAFNLLAYFVPWGVLLLATCALFAWQDNLPDGLIPLVLILFGALAMNAVLILSAALLTESMETTIATMAVCNLAFHGVLFGAANMSAIGPTLHAPHPVWSPAVFAFLGTYALVIAASLALVTWRHARKTDFL</sequence>
<dbReference type="Pfam" id="PF13346">
    <property type="entry name" value="ABC2_membrane_5"/>
    <property type="match status" value="1"/>
</dbReference>
<accession>A0A4Y9RNX1</accession>
<evidence type="ECO:0000313" key="2">
    <source>
        <dbReference type="EMBL" id="TFW10633.1"/>
    </source>
</evidence>
<keyword evidence="1" id="KW-1133">Transmembrane helix</keyword>
<protein>
    <submittedName>
        <fullName evidence="2">Uncharacterized protein</fullName>
    </submittedName>
</protein>
<dbReference type="InterPro" id="IPR025699">
    <property type="entry name" value="ABC2_memb-like"/>
</dbReference>
<feature type="transmembrane region" description="Helical" evidence="1">
    <location>
        <begin position="156"/>
        <end position="175"/>
    </location>
</feature>
<feature type="transmembrane region" description="Helical" evidence="1">
    <location>
        <begin position="195"/>
        <end position="215"/>
    </location>
</feature>
<feature type="transmembrane region" description="Helical" evidence="1">
    <location>
        <begin position="97"/>
        <end position="118"/>
    </location>
</feature>
<dbReference type="RefSeq" id="WP_135209608.1">
    <property type="nucleotide sequence ID" value="NZ_SPVF01000275.1"/>
</dbReference>
<keyword evidence="1" id="KW-0472">Membrane</keyword>
<keyword evidence="3" id="KW-1185">Reference proteome</keyword>
<organism evidence="2 3">
    <name type="scientific">Zemynaea arenosa</name>
    <dbReference type="NCBI Taxonomy" id="2561931"/>
    <lineage>
        <taxon>Bacteria</taxon>
        <taxon>Pseudomonadati</taxon>
        <taxon>Pseudomonadota</taxon>
        <taxon>Betaproteobacteria</taxon>
        <taxon>Burkholderiales</taxon>
        <taxon>Oxalobacteraceae</taxon>
        <taxon>Telluria group</taxon>
        <taxon>Zemynaea</taxon>
    </lineage>
</organism>
<comment type="caution">
    <text evidence="2">The sequence shown here is derived from an EMBL/GenBank/DDBJ whole genome shotgun (WGS) entry which is preliminary data.</text>
</comment>